<protein>
    <submittedName>
        <fullName evidence="7">Ferredoxin</fullName>
    </submittedName>
</protein>
<dbReference type="Pfam" id="PF13187">
    <property type="entry name" value="Fer4_9"/>
    <property type="match status" value="1"/>
</dbReference>
<dbReference type="PANTHER" id="PTHR43687">
    <property type="entry name" value="ADENYLYLSULFATE REDUCTASE, BETA SUBUNIT"/>
    <property type="match status" value="1"/>
</dbReference>
<evidence type="ECO:0000259" key="5">
    <source>
        <dbReference type="PROSITE" id="PS51379"/>
    </source>
</evidence>
<organism evidence="6 8">
    <name type="scientific">Cellulomonas hominis</name>
    <dbReference type="NCBI Taxonomy" id="156981"/>
    <lineage>
        <taxon>Bacteria</taxon>
        <taxon>Bacillati</taxon>
        <taxon>Actinomycetota</taxon>
        <taxon>Actinomycetes</taxon>
        <taxon>Micrococcales</taxon>
        <taxon>Cellulomonadaceae</taxon>
        <taxon>Cellulomonas</taxon>
    </lineage>
</organism>
<evidence type="ECO:0000313" key="9">
    <source>
        <dbReference type="Proteomes" id="UP000564629"/>
    </source>
</evidence>
<evidence type="ECO:0000256" key="2">
    <source>
        <dbReference type="ARBA" id="ARBA00022723"/>
    </source>
</evidence>
<proteinExistence type="predicted"/>
<dbReference type="PROSITE" id="PS00198">
    <property type="entry name" value="4FE4S_FER_1"/>
    <property type="match status" value="2"/>
</dbReference>
<dbReference type="PROSITE" id="PS51379">
    <property type="entry name" value="4FE4S_FER_2"/>
    <property type="match status" value="2"/>
</dbReference>
<dbReference type="RefSeq" id="WP_146834579.1">
    <property type="nucleotide sequence ID" value="NZ_BJVQ01000008.1"/>
</dbReference>
<evidence type="ECO:0000256" key="4">
    <source>
        <dbReference type="ARBA" id="ARBA00023014"/>
    </source>
</evidence>
<dbReference type="PANTHER" id="PTHR43687:SF1">
    <property type="entry name" value="FERREDOXIN III"/>
    <property type="match status" value="1"/>
</dbReference>
<reference evidence="7 9" key="2">
    <citation type="submission" date="2020-08" db="EMBL/GenBank/DDBJ databases">
        <title>Sequencing the genomes of 1000 actinobacteria strains.</title>
        <authorList>
            <person name="Klenk H.-P."/>
        </authorList>
    </citation>
    <scope>NUCLEOTIDE SEQUENCE [LARGE SCALE GENOMIC DNA]</scope>
    <source>
        <strain evidence="7 9">DSM 9581</strain>
    </source>
</reference>
<evidence type="ECO:0000313" key="6">
    <source>
        <dbReference type="EMBL" id="GEL45918.1"/>
    </source>
</evidence>
<keyword evidence="2" id="KW-0479">Metal-binding</keyword>
<dbReference type="InterPro" id="IPR050572">
    <property type="entry name" value="Fe-S_Ferredoxin"/>
</dbReference>
<sequence length="338" mass="33705">MPGPAADPDGLGVLVRWLAWQPDPLPLHAVCPDAPDRVPAPPPRRAAVVRLPCCPGELPVSAWLELAAAGAASVTLHDPHAPLDPASLAAARTLLRSAAPDRRGWCSADEDAPARAPRRPRLGARARRRTPVEAAALELPRRALLAPASRARYGARGRAGTERGRLLAVLEVLGVPADAAVAADAAVPPGDPAAGSRTAGGPGAATPSGALLDAPGCTACGTCVRACPEGALALVDVPGTADLLLRQEVAACTGCARCVDLCPADALVAAPADGWGGVLDGGLRDVARVATRACARCGAAFGGAASEAHGPALCPVCAFRRAHPFGSAAPAGAPAPPG</sequence>
<dbReference type="GO" id="GO:0051539">
    <property type="term" value="F:4 iron, 4 sulfur cluster binding"/>
    <property type="evidence" value="ECO:0007669"/>
    <property type="project" value="UniProtKB-KW"/>
</dbReference>
<dbReference type="EMBL" id="BJVQ01000008">
    <property type="protein sequence ID" value="GEL45918.1"/>
    <property type="molecule type" value="Genomic_DNA"/>
</dbReference>
<dbReference type="Proteomes" id="UP000564629">
    <property type="component" value="Unassembled WGS sequence"/>
</dbReference>
<keyword evidence="3" id="KW-0408">Iron</keyword>
<dbReference type="Gene3D" id="3.30.70.20">
    <property type="match status" value="1"/>
</dbReference>
<keyword evidence="4" id="KW-0411">Iron-sulfur</keyword>
<dbReference type="InterPro" id="IPR017896">
    <property type="entry name" value="4Fe4S_Fe-S-bd"/>
</dbReference>
<reference evidence="6 8" key="1">
    <citation type="submission" date="2019-07" db="EMBL/GenBank/DDBJ databases">
        <title>Whole genome shotgun sequence of Cellulomonas hominis NBRC 16055.</title>
        <authorList>
            <person name="Hosoyama A."/>
            <person name="Uohara A."/>
            <person name="Ohji S."/>
            <person name="Ichikawa N."/>
        </authorList>
    </citation>
    <scope>NUCLEOTIDE SEQUENCE [LARGE SCALE GENOMIC DNA]</scope>
    <source>
        <strain evidence="6 8">NBRC 16055</strain>
    </source>
</reference>
<comment type="caution">
    <text evidence="6">The sequence shown here is derived from an EMBL/GenBank/DDBJ whole genome shotgun (WGS) entry which is preliminary data.</text>
</comment>
<dbReference type="AlphaFoldDB" id="A0A511FDL8"/>
<dbReference type="OrthoDB" id="9808559at2"/>
<feature type="domain" description="4Fe-4S ferredoxin-type" evidence="5">
    <location>
        <begin position="208"/>
        <end position="237"/>
    </location>
</feature>
<dbReference type="InterPro" id="IPR017900">
    <property type="entry name" value="4Fe4S_Fe_S_CS"/>
</dbReference>
<evidence type="ECO:0000256" key="3">
    <source>
        <dbReference type="ARBA" id="ARBA00023004"/>
    </source>
</evidence>
<evidence type="ECO:0000256" key="1">
    <source>
        <dbReference type="ARBA" id="ARBA00022485"/>
    </source>
</evidence>
<name>A0A511FDL8_9CELL</name>
<evidence type="ECO:0000313" key="8">
    <source>
        <dbReference type="Proteomes" id="UP000321723"/>
    </source>
</evidence>
<dbReference type="Proteomes" id="UP000321723">
    <property type="component" value="Unassembled WGS sequence"/>
</dbReference>
<feature type="domain" description="4Fe-4S ferredoxin-type" evidence="5">
    <location>
        <begin position="241"/>
        <end position="272"/>
    </location>
</feature>
<dbReference type="SUPFAM" id="SSF54862">
    <property type="entry name" value="4Fe-4S ferredoxins"/>
    <property type="match status" value="1"/>
</dbReference>
<keyword evidence="8" id="KW-1185">Reference proteome</keyword>
<keyword evidence="1" id="KW-0004">4Fe-4S</keyword>
<accession>A0A511FDL8</accession>
<dbReference type="GO" id="GO:0046872">
    <property type="term" value="F:metal ion binding"/>
    <property type="evidence" value="ECO:0007669"/>
    <property type="project" value="UniProtKB-KW"/>
</dbReference>
<dbReference type="EMBL" id="JACHDN010000001">
    <property type="protein sequence ID" value="MBB5472945.1"/>
    <property type="molecule type" value="Genomic_DNA"/>
</dbReference>
<evidence type="ECO:0000313" key="7">
    <source>
        <dbReference type="EMBL" id="MBB5472945.1"/>
    </source>
</evidence>
<gene>
    <name evidence="6" type="ORF">CHO01_10340</name>
    <name evidence="7" type="ORF">HNR08_001681</name>
</gene>